<keyword evidence="1" id="KW-0863">Zinc-finger</keyword>
<proteinExistence type="predicted"/>
<evidence type="ECO:0000259" key="2">
    <source>
        <dbReference type="PROSITE" id="PS50158"/>
    </source>
</evidence>
<accession>A0ABR0Q451</accession>
<dbReference type="InterPro" id="IPR025836">
    <property type="entry name" value="Zn_knuckle_CX2CX4HX4C"/>
</dbReference>
<dbReference type="EMBL" id="JARKNE010000005">
    <property type="protein sequence ID" value="KAK5833778.1"/>
    <property type="molecule type" value="Genomic_DNA"/>
</dbReference>
<protein>
    <recommendedName>
        <fullName evidence="2">CCHC-type domain-containing protein</fullName>
    </recommendedName>
</protein>
<gene>
    <name evidence="3" type="ORF">PVK06_017636</name>
</gene>
<name>A0ABR0Q451_GOSAR</name>
<dbReference type="Pfam" id="PF14392">
    <property type="entry name" value="zf-CCHC_4"/>
    <property type="match status" value="1"/>
</dbReference>
<dbReference type="PROSITE" id="PS50158">
    <property type="entry name" value="ZF_CCHC"/>
    <property type="match status" value="1"/>
</dbReference>
<dbReference type="InterPro" id="IPR040256">
    <property type="entry name" value="At4g02000-like"/>
</dbReference>
<dbReference type="Proteomes" id="UP001358586">
    <property type="component" value="Chromosome 5"/>
</dbReference>
<feature type="domain" description="CCHC-type" evidence="2">
    <location>
        <begin position="207"/>
        <end position="220"/>
    </location>
</feature>
<reference evidence="3 4" key="1">
    <citation type="submission" date="2023-03" db="EMBL/GenBank/DDBJ databases">
        <title>WGS of Gossypium arboreum.</title>
        <authorList>
            <person name="Yu D."/>
        </authorList>
    </citation>
    <scope>NUCLEOTIDE SEQUENCE [LARGE SCALE GENOMIC DNA]</scope>
    <source>
        <tissue evidence="3">Leaf</tissue>
    </source>
</reference>
<keyword evidence="1" id="KW-0479">Metal-binding</keyword>
<keyword evidence="1" id="KW-0862">Zinc</keyword>
<keyword evidence="4" id="KW-1185">Reference proteome</keyword>
<dbReference type="InterPro" id="IPR001878">
    <property type="entry name" value="Znf_CCHC"/>
</dbReference>
<comment type="caution">
    <text evidence="3">The sequence shown here is derived from an EMBL/GenBank/DDBJ whole genome shotgun (WGS) entry which is preliminary data.</text>
</comment>
<evidence type="ECO:0000256" key="1">
    <source>
        <dbReference type="PROSITE-ProRule" id="PRU00047"/>
    </source>
</evidence>
<evidence type="ECO:0000313" key="3">
    <source>
        <dbReference type="EMBL" id="KAK5833778.1"/>
    </source>
</evidence>
<dbReference type="InterPro" id="IPR025558">
    <property type="entry name" value="DUF4283"/>
</dbReference>
<evidence type="ECO:0000313" key="4">
    <source>
        <dbReference type="Proteomes" id="UP001358586"/>
    </source>
</evidence>
<organism evidence="3 4">
    <name type="scientific">Gossypium arboreum</name>
    <name type="common">Tree cotton</name>
    <name type="synonym">Gossypium nanking</name>
    <dbReference type="NCBI Taxonomy" id="29729"/>
    <lineage>
        <taxon>Eukaryota</taxon>
        <taxon>Viridiplantae</taxon>
        <taxon>Streptophyta</taxon>
        <taxon>Embryophyta</taxon>
        <taxon>Tracheophyta</taxon>
        <taxon>Spermatophyta</taxon>
        <taxon>Magnoliopsida</taxon>
        <taxon>eudicotyledons</taxon>
        <taxon>Gunneridae</taxon>
        <taxon>Pentapetalae</taxon>
        <taxon>rosids</taxon>
        <taxon>malvids</taxon>
        <taxon>Malvales</taxon>
        <taxon>Malvaceae</taxon>
        <taxon>Malvoideae</taxon>
        <taxon>Gossypium</taxon>
    </lineage>
</organism>
<dbReference type="PANTHER" id="PTHR31286:SF178">
    <property type="entry name" value="DUF4283 DOMAIN-CONTAINING PROTEIN"/>
    <property type="match status" value="1"/>
</dbReference>
<sequence length="234" mass="27733">MEEDISSMLAKLKFSEEEGMRVVNTKEDLGNSNGCINWAIEKLMTEEKINREAMYRVFKSLWFTKEEVNFVSLKEGAILVKFNNEEDRKRILNLLPRLFDQCLFSMVPFVKNKKMEEYDFYLSPFRVRISNIPLELMDRKVAMEVGNAIREVLAIDWRDRNGGWAEYMRIRIIINIHKPLRRAVHYVDKEGMEIVCTIRYERLRKLCYICGLTGHTTQKCVEVEANSEIRRSKF</sequence>
<dbReference type="Pfam" id="PF14111">
    <property type="entry name" value="DUF4283"/>
    <property type="match status" value="1"/>
</dbReference>
<dbReference type="PANTHER" id="PTHR31286">
    <property type="entry name" value="GLYCINE-RICH CELL WALL STRUCTURAL PROTEIN 1.8-LIKE"/>
    <property type="match status" value="1"/>
</dbReference>